<comment type="caution">
    <text evidence="1">The sequence shown here is derived from an EMBL/GenBank/DDBJ whole genome shotgun (WGS) entry which is preliminary data.</text>
</comment>
<protein>
    <submittedName>
        <fullName evidence="1">Uncharacterized protein</fullName>
    </submittedName>
</protein>
<accession>A0A1D1V6N3</accession>
<dbReference type="EMBL" id="BDGG01000002">
    <property type="protein sequence ID" value="GAU94178.1"/>
    <property type="molecule type" value="Genomic_DNA"/>
</dbReference>
<name>A0A1D1V6N3_RAMVA</name>
<dbReference type="Proteomes" id="UP000186922">
    <property type="component" value="Unassembled WGS sequence"/>
</dbReference>
<sequence length="106" mass="12522">MERNGIPGMERNVERNGIRNLQPYTDVLLNRALLESETHDQALDCLRLRRNGKGNTSGDHYKLKLYKADKSPIRGRKQYNIWRRTRYHAKMKDSVHMESNKVNVKK</sequence>
<organism evidence="1 2">
    <name type="scientific">Ramazzottius varieornatus</name>
    <name type="common">Water bear</name>
    <name type="synonym">Tardigrade</name>
    <dbReference type="NCBI Taxonomy" id="947166"/>
    <lineage>
        <taxon>Eukaryota</taxon>
        <taxon>Metazoa</taxon>
        <taxon>Ecdysozoa</taxon>
        <taxon>Tardigrada</taxon>
        <taxon>Eutardigrada</taxon>
        <taxon>Parachela</taxon>
        <taxon>Hypsibioidea</taxon>
        <taxon>Ramazzottiidae</taxon>
        <taxon>Ramazzottius</taxon>
    </lineage>
</organism>
<gene>
    <name evidence="1" type="primary">RvY_06003-1</name>
    <name evidence="1" type="synonym">RvY_06003.1</name>
    <name evidence="1" type="ORF">RvY_06003</name>
</gene>
<proteinExistence type="predicted"/>
<dbReference type="AlphaFoldDB" id="A0A1D1V6N3"/>
<evidence type="ECO:0000313" key="2">
    <source>
        <dbReference type="Proteomes" id="UP000186922"/>
    </source>
</evidence>
<evidence type="ECO:0000313" key="1">
    <source>
        <dbReference type="EMBL" id="GAU94178.1"/>
    </source>
</evidence>
<keyword evidence="2" id="KW-1185">Reference proteome</keyword>
<reference evidence="1 2" key="1">
    <citation type="journal article" date="2016" name="Nat. Commun.">
        <title>Extremotolerant tardigrade genome and improved radiotolerance of human cultured cells by tardigrade-unique protein.</title>
        <authorList>
            <person name="Hashimoto T."/>
            <person name="Horikawa D.D."/>
            <person name="Saito Y."/>
            <person name="Kuwahara H."/>
            <person name="Kozuka-Hata H."/>
            <person name="Shin-I T."/>
            <person name="Minakuchi Y."/>
            <person name="Ohishi K."/>
            <person name="Motoyama A."/>
            <person name="Aizu T."/>
            <person name="Enomoto A."/>
            <person name="Kondo K."/>
            <person name="Tanaka S."/>
            <person name="Hara Y."/>
            <person name="Koshikawa S."/>
            <person name="Sagara H."/>
            <person name="Miura T."/>
            <person name="Yokobori S."/>
            <person name="Miyagawa K."/>
            <person name="Suzuki Y."/>
            <person name="Kubo T."/>
            <person name="Oyama M."/>
            <person name="Kohara Y."/>
            <person name="Fujiyama A."/>
            <person name="Arakawa K."/>
            <person name="Katayama T."/>
            <person name="Toyoda A."/>
            <person name="Kunieda T."/>
        </authorList>
    </citation>
    <scope>NUCLEOTIDE SEQUENCE [LARGE SCALE GENOMIC DNA]</scope>
    <source>
        <strain evidence="1 2">YOKOZUNA-1</strain>
    </source>
</reference>